<feature type="non-terminal residue" evidence="2">
    <location>
        <position position="120"/>
    </location>
</feature>
<evidence type="ECO:0000313" key="2">
    <source>
        <dbReference type="EMBL" id="KAJ9584848.1"/>
    </source>
</evidence>
<keyword evidence="1" id="KW-0732">Signal</keyword>
<dbReference type="AlphaFoldDB" id="A0AAD8EC39"/>
<dbReference type="EMBL" id="JASPKZ010007351">
    <property type="protein sequence ID" value="KAJ9584848.1"/>
    <property type="molecule type" value="Genomic_DNA"/>
</dbReference>
<keyword evidence="3" id="KW-1185">Reference proteome</keyword>
<dbReference type="Proteomes" id="UP001233999">
    <property type="component" value="Unassembled WGS sequence"/>
</dbReference>
<accession>A0AAD8EC39</accession>
<protein>
    <recommendedName>
        <fullName evidence="4">Secreted protein</fullName>
    </recommendedName>
</protein>
<feature type="non-terminal residue" evidence="2">
    <location>
        <position position="1"/>
    </location>
</feature>
<feature type="signal peptide" evidence="1">
    <location>
        <begin position="1"/>
        <end position="21"/>
    </location>
</feature>
<name>A0AAD8EC39_DIPPU</name>
<proteinExistence type="predicted"/>
<evidence type="ECO:0000313" key="3">
    <source>
        <dbReference type="Proteomes" id="UP001233999"/>
    </source>
</evidence>
<comment type="caution">
    <text evidence="2">The sequence shown here is derived from an EMBL/GenBank/DDBJ whole genome shotgun (WGS) entry which is preliminary data.</text>
</comment>
<reference evidence="2" key="1">
    <citation type="journal article" date="2023" name="IScience">
        <title>Live-bearing cockroach genome reveals convergent evolutionary mechanisms linked to viviparity in insects and beyond.</title>
        <authorList>
            <person name="Fouks B."/>
            <person name="Harrison M.C."/>
            <person name="Mikhailova A.A."/>
            <person name="Marchal E."/>
            <person name="English S."/>
            <person name="Carruthers M."/>
            <person name="Jennings E.C."/>
            <person name="Chiamaka E.L."/>
            <person name="Frigard R.A."/>
            <person name="Pippel M."/>
            <person name="Attardo G.M."/>
            <person name="Benoit J.B."/>
            <person name="Bornberg-Bauer E."/>
            <person name="Tobe S.S."/>
        </authorList>
    </citation>
    <scope>NUCLEOTIDE SEQUENCE</scope>
    <source>
        <strain evidence="2">Stay&amp;Tobe</strain>
    </source>
</reference>
<evidence type="ECO:0000256" key="1">
    <source>
        <dbReference type="SAM" id="SignalP"/>
    </source>
</evidence>
<evidence type="ECO:0008006" key="4">
    <source>
        <dbReference type="Google" id="ProtNLM"/>
    </source>
</evidence>
<sequence length="120" mass="13781">APMQSYIFLVIALLFVRDMWMATTSDSSVYENNANGIKNATKSTQKDILQNSDGKFAMPLQEFHILRDVSFATSSIQCKSIALMRTRAQLLVRKYSCLRKFTRSQSMKMSKKKSTQFHNE</sequence>
<organism evidence="2 3">
    <name type="scientific">Diploptera punctata</name>
    <name type="common">Pacific beetle cockroach</name>
    <dbReference type="NCBI Taxonomy" id="6984"/>
    <lineage>
        <taxon>Eukaryota</taxon>
        <taxon>Metazoa</taxon>
        <taxon>Ecdysozoa</taxon>
        <taxon>Arthropoda</taxon>
        <taxon>Hexapoda</taxon>
        <taxon>Insecta</taxon>
        <taxon>Pterygota</taxon>
        <taxon>Neoptera</taxon>
        <taxon>Polyneoptera</taxon>
        <taxon>Dictyoptera</taxon>
        <taxon>Blattodea</taxon>
        <taxon>Blaberoidea</taxon>
        <taxon>Blaberidae</taxon>
        <taxon>Diplopterinae</taxon>
        <taxon>Diploptera</taxon>
    </lineage>
</organism>
<reference evidence="2" key="2">
    <citation type="submission" date="2023-05" db="EMBL/GenBank/DDBJ databases">
        <authorList>
            <person name="Fouks B."/>
        </authorList>
    </citation>
    <scope>NUCLEOTIDE SEQUENCE</scope>
    <source>
        <strain evidence="2">Stay&amp;Tobe</strain>
        <tissue evidence="2">Testes</tissue>
    </source>
</reference>
<gene>
    <name evidence="2" type="ORF">L9F63_020815</name>
</gene>
<feature type="chain" id="PRO_5041967009" description="Secreted protein" evidence="1">
    <location>
        <begin position="22"/>
        <end position="120"/>
    </location>
</feature>